<dbReference type="GO" id="GO:0003723">
    <property type="term" value="F:RNA binding"/>
    <property type="evidence" value="ECO:0007669"/>
    <property type="project" value="InterPro"/>
</dbReference>
<dbReference type="PANTHER" id="PTHR39209:SF2">
    <property type="entry name" value="CYTOPLASMIC PROTEIN"/>
    <property type="match status" value="1"/>
</dbReference>
<sequence length="232" mass="26085">MQFKVSPSFWEVFPEGEISVLVLKGINNNPGNTDFSKMLEEAKMASKQYLTEDVFSQNAVVQTWRDAYKKFKTKKGARSSIEALLKRVDQDRTFTPINPLVDIYNSVSLTYAVPCGGEDLDTMKGDMILGKAQGGESFRALGDEADSPALPEEIIYYDEEGAICRSLNWRDAQRTMLTEKTTHAILLMEAVDADMIPKTREAMQALQERCEVYFGVKGNRFEVTVSNPTIEI</sequence>
<dbReference type="InterPro" id="IPR005146">
    <property type="entry name" value="B3/B4_tRNA-bd"/>
</dbReference>
<dbReference type="InterPro" id="IPR020825">
    <property type="entry name" value="Phe-tRNA_synthase-like_B3/B4"/>
</dbReference>
<dbReference type="AlphaFoldDB" id="A0A6G7WI28"/>
<keyword evidence="3" id="KW-1185">Reference proteome</keyword>
<evidence type="ECO:0000313" key="3">
    <source>
        <dbReference type="Proteomes" id="UP000501830"/>
    </source>
</evidence>
<dbReference type="Proteomes" id="UP000501830">
    <property type="component" value="Chromosome"/>
</dbReference>
<dbReference type="RefSeq" id="WP_166062981.1">
    <property type="nucleotide sequence ID" value="NZ_CP049889.1"/>
</dbReference>
<gene>
    <name evidence="2" type="ORF">G7058_07710</name>
</gene>
<dbReference type="EMBL" id="CP049889">
    <property type="protein sequence ID" value="QIK51920.1"/>
    <property type="molecule type" value="Genomic_DNA"/>
</dbReference>
<accession>A0A6G7WI28</accession>
<dbReference type="SUPFAM" id="SSF56037">
    <property type="entry name" value="PheT/TilS domain"/>
    <property type="match status" value="1"/>
</dbReference>
<dbReference type="SMART" id="SM00873">
    <property type="entry name" value="B3_4"/>
    <property type="match status" value="1"/>
</dbReference>
<evidence type="ECO:0000259" key="1">
    <source>
        <dbReference type="SMART" id="SM00873"/>
    </source>
</evidence>
<feature type="domain" description="B3/B4 tRNA-binding" evidence="1">
    <location>
        <begin position="62"/>
        <end position="211"/>
    </location>
</feature>
<evidence type="ECO:0000313" key="2">
    <source>
        <dbReference type="EMBL" id="QIK51920.1"/>
    </source>
</evidence>
<protein>
    <recommendedName>
        <fullName evidence="1">B3/B4 tRNA-binding domain-containing protein</fullName>
    </recommendedName>
</protein>
<organism evidence="2 3">
    <name type="scientific">Jeotgalibaca porci</name>
    <dbReference type="NCBI Taxonomy" id="1868793"/>
    <lineage>
        <taxon>Bacteria</taxon>
        <taxon>Bacillati</taxon>
        <taxon>Bacillota</taxon>
        <taxon>Bacilli</taxon>
        <taxon>Lactobacillales</taxon>
        <taxon>Carnobacteriaceae</taxon>
        <taxon>Jeotgalibaca</taxon>
    </lineage>
</organism>
<proteinExistence type="predicted"/>
<reference evidence="2 3" key="1">
    <citation type="journal article" date="2017" name="Int. J. Syst. Evol. Microbiol.">
        <title>Jeotgalibaca porci sp. nov. and Jeotgalibaca arthritidis sp. nov., isolated from pigs, and emended description of the genus Jeotgalibaca.</title>
        <authorList>
            <person name="Zamora L."/>
            <person name="Perez-Sancho M."/>
            <person name="Dominguez L."/>
            <person name="Fernandez-Garayzabal J.F."/>
            <person name="Vela A.I."/>
        </authorList>
    </citation>
    <scope>NUCLEOTIDE SEQUENCE [LARGE SCALE GENOMIC DNA]</scope>
    <source>
        <strain evidence="2 3">CCUG 69148</strain>
    </source>
</reference>
<dbReference type="GO" id="GO:0004826">
    <property type="term" value="F:phenylalanine-tRNA ligase activity"/>
    <property type="evidence" value="ECO:0007669"/>
    <property type="project" value="InterPro"/>
</dbReference>
<dbReference type="Gene3D" id="3.50.40.10">
    <property type="entry name" value="Phenylalanyl-trna Synthetase, Chain B, domain 3"/>
    <property type="match status" value="1"/>
</dbReference>
<dbReference type="Pfam" id="PF03483">
    <property type="entry name" value="B3_4"/>
    <property type="match status" value="1"/>
</dbReference>
<dbReference type="GeneID" id="94553166"/>
<dbReference type="KEGG" id="jpo:G7058_07710"/>
<name>A0A6G7WI28_9LACT</name>
<dbReference type="PANTHER" id="PTHR39209">
    <property type="match status" value="1"/>
</dbReference>